<dbReference type="SMART" id="SM01321">
    <property type="entry name" value="Y1_Tnp"/>
    <property type="match status" value="1"/>
</dbReference>
<proteinExistence type="predicted"/>
<dbReference type="GO" id="GO:0004803">
    <property type="term" value="F:transposase activity"/>
    <property type="evidence" value="ECO:0007669"/>
    <property type="project" value="InterPro"/>
</dbReference>
<dbReference type="InterPro" id="IPR002686">
    <property type="entry name" value="Transposase_17"/>
</dbReference>
<dbReference type="EMBL" id="LAZR01021718">
    <property type="protein sequence ID" value="KKL84360.1"/>
    <property type="molecule type" value="Genomic_DNA"/>
</dbReference>
<comment type="caution">
    <text evidence="2">The sequence shown here is derived from an EMBL/GenBank/DDBJ whole genome shotgun (WGS) entry which is preliminary data.</text>
</comment>
<dbReference type="Gene3D" id="3.30.70.1290">
    <property type="entry name" value="Transposase IS200-like"/>
    <property type="match status" value="1"/>
</dbReference>
<dbReference type="GO" id="GO:0006313">
    <property type="term" value="P:DNA transposition"/>
    <property type="evidence" value="ECO:0007669"/>
    <property type="project" value="InterPro"/>
</dbReference>
<reference evidence="2" key="1">
    <citation type="journal article" date="2015" name="Nature">
        <title>Complex archaea that bridge the gap between prokaryotes and eukaryotes.</title>
        <authorList>
            <person name="Spang A."/>
            <person name="Saw J.H."/>
            <person name="Jorgensen S.L."/>
            <person name="Zaremba-Niedzwiedzka K."/>
            <person name="Martijn J."/>
            <person name="Lind A.E."/>
            <person name="van Eijk R."/>
            <person name="Schleper C."/>
            <person name="Guy L."/>
            <person name="Ettema T.J."/>
        </authorList>
    </citation>
    <scope>NUCLEOTIDE SEQUENCE</scope>
</reference>
<feature type="domain" description="Transposase IS200-like" evidence="1">
    <location>
        <begin position="12"/>
        <end position="187"/>
    </location>
</feature>
<dbReference type="PANTHER" id="PTHR34322:SF2">
    <property type="entry name" value="TRANSPOSASE IS200-LIKE DOMAIN-CONTAINING PROTEIN"/>
    <property type="match status" value="1"/>
</dbReference>
<evidence type="ECO:0000313" key="2">
    <source>
        <dbReference type="EMBL" id="KKL84360.1"/>
    </source>
</evidence>
<dbReference type="AlphaFoldDB" id="A0A0F9HRR3"/>
<evidence type="ECO:0000259" key="1">
    <source>
        <dbReference type="SMART" id="SM01321"/>
    </source>
</evidence>
<sequence>MAIARKRQISLVGTPYYHCISRCVRRAFLCGEDQFTGQSFEHRRGWVEDKLLSLAKVFCIDVCAYAVMSNHTHLVLYVDDKKAARLNDKAIILRWHKLCRGTVLTNKYIQGEQLNDAEQFFLNETINEYRTRLSSISWFMRQLNEDIARKANKEDGCTGRFWEGRFKSHALLDEAAIAACMAYVDLNPIRAKMANTPEESSHTSVQKRIASATEGKQPKQLLRFSGVPRQHMAKGLPFELKSYLELVELTGRCLREDKCGHIEDAYLPLLERVNICPENWLKLTTHFTRVFHGAVGRPSSHASYCENLNRKRRSNLSNCEKLLA</sequence>
<dbReference type="PANTHER" id="PTHR34322">
    <property type="entry name" value="TRANSPOSASE, Y1_TNP DOMAIN-CONTAINING"/>
    <property type="match status" value="1"/>
</dbReference>
<dbReference type="GO" id="GO:0003677">
    <property type="term" value="F:DNA binding"/>
    <property type="evidence" value="ECO:0007669"/>
    <property type="project" value="InterPro"/>
</dbReference>
<organism evidence="2">
    <name type="scientific">marine sediment metagenome</name>
    <dbReference type="NCBI Taxonomy" id="412755"/>
    <lineage>
        <taxon>unclassified sequences</taxon>
        <taxon>metagenomes</taxon>
        <taxon>ecological metagenomes</taxon>
    </lineage>
</organism>
<gene>
    <name evidence="2" type="ORF">LCGC14_1965490</name>
</gene>
<protein>
    <recommendedName>
        <fullName evidence="1">Transposase IS200-like domain-containing protein</fullName>
    </recommendedName>
</protein>
<accession>A0A0F9HRR3</accession>
<dbReference type="InterPro" id="IPR036515">
    <property type="entry name" value="Transposase_17_sf"/>
</dbReference>
<dbReference type="SUPFAM" id="SSF143422">
    <property type="entry name" value="Transposase IS200-like"/>
    <property type="match status" value="1"/>
</dbReference>
<name>A0A0F9HRR3_9ZZZZ</name>